<evidence type="ECO:0000256" key="13">
    <source>
        <dbReference type="ARBA" id="ARBA00023180"/>
    </source>
</evidence>
<keyword evidence="7" id="KW-0336">GPI-anchor</keyword>
<dbReference type="InterPro" id="IPR008427">
    <property type="entry name" value="Extracellular_membr_CFEM_dom"/>
</dbReference>
<accession>A0A9Q9B2V8</accession>
<dbReference type="GO" id="GO:0046872">
    <property type="term" value="F:metal ion binding"/>
    <property type="evidence" value="ECO:0007669"/>
    <property type="project" value="UniProtKB-UniRule"/>
</dbReference>
<dbReference type="GO" id="GO:0005576">
    <property type="term" value="C:extracellular region"/>
    <property type="evidence" value="ECO:0007669"/>
    <property type="project" value="UniProtKB-SubCell"/>
</dbReference>
<feature type="signal peptide" evidence="17">
    <location>
        <begin position="1"/>
        <end position="17"/>
    </location>
</feature>
<reference evidence="19" key="1">
    <citation type="submission" date="2022-06" db="EMBL/GenBank/DDBJ databases">
        <title>Complete genome sequences of two strains of the flax pathogen Septoria linicola.</title>
        <authorList>
            <person name="Lapalu N."/>
            <person name="Simon A."/>
            <person name="Demenou B."/>
            <person name="Paumier D."/>
            <person name="Guillot M.-P."/>
            <person name="Gout L."/>
            <person name="Valade R."/>
        </authorList>
    </citation>
    <scope>NUCLEOTIDE SEQUENCE</scope>
    <source>
        <strain evidence="19">SE15195</strain>
    </source>
</reference>
<sequence length="219" mass="21529">MHSFLASILAAASLAAAATTAAPSDSMPDLSKVPQCALRCLTEAAGSTSCSLEDAYCQCTTGAADIVKVIVPCLCQSACTPQDLISTLAASTEICATALKAHGEEFKAPAASPDICKAFTGGAGTPPSEEAPKESPPSDQTGPEPSVASPPSGYAPNTNMTPHSPSGYGPNATNTSTGQTPGTSGIQQSTGGAAGVEVGMRMVGTMVLIGLVGAGVAAL</sequence>
<evidence type="ECO:0000256" key="9">
    <source>
        <dbReference type="ARBA" id="ARBA00022729"/>
    </source>
</evidence>
<evidence type="ECO:0000256" key="5">
    <source>
        <dbReference type="ARBA" id="ARBA00022525"/>
    </source>
</evidence>
<feature type="disulfide bond" evidence="15">
    <location>
        <begin position="50"/>
        <end position="57"/>
    </location>
</feature>
<dbReference type="EMBL" id="CP099424">
    <property type="protein sequence ID" value="USW55346.1"/>
    <property type="molecule type" value="Genomic_DNA"/>
</dbReference>
<keyword evidence="8 15" id="KW-0479">Metal-binding</keyword>
<feature type="binding site" description="axial binding residue" evidence="15">
    <location>
        <position position="54"/>
    </location>
    <ligand>
        <name>heme</name>
        <dbReference type="ChEBI" id="CHEBI:30413"/>
    </ligand>
    <ligandPart>
        <name>Fe</name>
        <dbReference type="ChEBI" id="CHEBI:18248"/>
    </ligandPart>
</feature>
<keyword evidence="5" id="KW-0964">Secreted</keyword>
<feature type="region of interest" description="Disordered" evidence="16">
    <location>
        <begin position="117"/>
        <end position="191"/>
    </location>
</feature>
<evidence type="ECO:0000256" key="12">
    <source>
        <dbReference type="ARBA" id="ARBA00023157"/>
    </source>
</evidence>
<evidence type="ECO:0000256" key="17">
    <source>
        <dbReference type="SAM" id="SignalP"/>
    </source>
</evidence>
<keyword evidence="10 15" id="KW-0408">Iron</keyword>
<keyword evidence="14" id="KW-0449">Lipoprotein</keyword>
<comment type="similarity">
    <text evidence="3">Belongs to the RBT5 family.</text>
</comment>
<keyword evidence="6 15" id="KW-0349">Heme</keyword>
<evidence type="ECO:0000259" key="18">
    <source>
        <dbReference type="PROSITE" id="PS52012"/>
    </source>
</evidence>
<evidence type="ECO:0000256" key="6">
    <source>
        <dbReference type="ARBA" id="ARBA00022617"/>
    </source>
</evidence>
<dbReference type="PROSITE" id="PS52012">
    <property type="entry name" value="CFEM"/>
    <property type="match status" value="1"/>
</dbReference>
<dbReference type="PANTHER" id="PTHR37928:SF2">
    <property type="entry name" value="GPI ANCHORED CFEM DOMAIN PROTEIN (AFU_ORTHOLOGUE AFUA_6G10580)"/>
    <property type="match status" value="1"/>
</dbReference>
<evidence type="ECO:0000256" key="10">
    <source>
        <dbReference type="ARBA" id="ARBA00023004"/>
    </source>
</evidence>
<keyword evidence="11" id="KW-0472">Membrane</keyword>
<dbReference type="InterPro" id="IPR051735">
    <property type="entry name" value="CFEM_domain"/>
</dbReference>
<dbReference type="PANTHER" id="PTHR37928">
    <property type="entry name" value="CFEM DOMAIN PROTEIN (AFU_ORTHOLOGUE AFUA_6G14090)"/>
    <property type="match status" value="1"/>
</dbReference>
<dbReference type="AlphaFoldDB" id="A0A9Q9B2V8"/>
<dbReference type="Proteomes" id="UP001056384">
    <property type="component" value="Chromosome 7"/>
</dbReference>
<evidence type="ECO:0000256" key="11">
    <source>
        <dbReference type="ARBA" id="ARBA00023136"/>
    </source>
</evidence>
<evidence type="ECO:0000256" key="15">
    <source>
        <dbReference type="PROSITE-ProRule" id="PRU01356"/>
    </source>
</evidence>
<dbReference type="GO" id="GO:0005886">
    <property type="term" value="C:plasma membrane"/>
    <property type="evidence" value="ECO:0007669"/>
    <property type="project" value="UniProtKB-SubCell"/>
</dbReference>
<keyword evidence="4" id="KW-1003">Cell membrane</keyword>
<feature type="chain" id="PRO_5040197693" evidence="17">
    <location>
        <begin position="18"/>
        <end position="219"/>
    </location>
</feature>
<name>A0A9Q9B2V8_9PEZI</name>
<comment type="caution">
    <text evidence="15">Lacks conserved residue(s) required for the propagation of feature annotation.</text>
</comment>
<keyword evidence="20" id="KW-1185">Reference proteome</keyword>
<evidence type="ECO:0000313" key="20">
    <source>
        <dbReference type="Proteomes" id="UP001056384"/>
    </source>
</evidence>
<feature type="domain" description="CFEM" evidence="18">
    <location>
        <begin position="6"/>
        <end position="123"/>
    </location>
</feature>
<evidence type="ECO:0000256" key="16">
    <source>
        <dbReference type="SAM" id="MobiDB-lite"/>
    </source>
</evidence>
<feature type="compositionally biased region" description="Polar residues" evidence="16">
    <location>
        <begin position="171"/>
        <end position="191"/>
    </location>
</feature>
<evidence type="ECO:0000256" key="8">
    <source>
        <dbReference type="ARBA" id="ARBA00022723"/>
    </source>
</evidence>
<evidence type="ECO:0000256" key="3">
    <source>
        <dbReference type="ARBA" id="ARBA00010031"/>
    </source>
</evidence>
<evidence type="ECO:0000256" key="4">
    <source>
        <dbReference type="ARBA" id="ARBA00022475"/>
    </source>
</evidence>
<dbReference type="OrthoDB" id="3065412at2759"/>
<proteinExistence type="inferred from homology"/>
<keyword evidence="12 15" id="KW-1015">Disulfide bond</keyword>
<evidence type="ECO:0000256" key="1">
    <source>
        <dbReference type="ARBA" id="ARBA00004609"/>
    </source>
</evidence>
<evidence type="ECO:0000256" key="14">
    <source>
        <dbReference type="ARBA" id="ARBA00023288"/>
    </source>
</evidence>
<keyword evidence="13" id="KW-0325">Glycoprotein</keyword>
<keyword evidence="9 17" id="KW-0732">Signal</keyword>
<evidence type="ECO:0000256" key="2">
    <source>
        <dbReference type="ARBA" id="ARBA00004613"/>
    </source>
</evidence>
<evidence type="ECO:0000256" key="7">
    <source>
        <dbReference type="ARBA" id="ARBA00022622"/>
    </source>
</evidence>
<comment type="subcellular location">
    <subcellularLocation>
        <location evidence="1">Cell membrane</location>
        <topology evidence="1">Lipid-anchor</topology>
        <topology evidence="1">GPI-anchor</topology>
    </subcellularLocation>
    <subcellularLocation>
        <location evidence="2">Secreted</location>
    </subcellularLocation>
</comment>
<protein>
    <submittedName>
        <fullName evidence="19">Extracellular membrane protein, CFEM</fullName>
    </submittedName>
</protein>
<gene>
    <name evidence="19" type="ORF">Slin15195_G086650</name>
</gene>
<dbReference type="Pfam" id="PF05730">
    <property type="entry name" value="CFEM"/>
    <property type="match status" value="1"/>
</dbReference>
<dbReference type="SMART" id="SM00747">
    <property type="entry name" value="CFEM"/>
    <property type="match status" value="1"/>
</dbReference>
<evidence type="ECO:0000313" key="19">
    <source>
        <dbReference type="EMBL" id="USW55346.1"/>
    </source>
</evidence>
<dbReference type="GO" id="GO:0098552">
    <property type="term" value="C:side of membrane"/>
    <property type="evidence" value="ECO:0007669"/>
    <property type="project" value="UniProtKB-KW"/>
</dbReference>
<organism evidence="19 20">
    <name type="scientific">Septoria linicola</name>
    <dbReference type="NCBI Taxonomy" id="215465"/>
    <lineage>
        <taxon>Eukaryota</taxon>
        <taxon>Fungi</taxon>
        <taxon>Dikarya</taxon>
        <taxon>Ascomycota</taxon>
        <taxon>Pezizomycotina</taxon>
        <taxon>Dothideomycetes</taxon>
        <taxon>Dothideomycetidae</taxon>
        <taxon>Mycosphaerellales</taxon>
        <taxon>Mycosphaerellaceae</taxon>
        <taxon>Septoria</taxon>
    </lineage>
</organism>
<feature type="compositionally biased region" description="Polar residues" evidence="16">
    <location>
        <begin position="155"/>
        <end position="164"/>
    </location>
</feature>